<dbReference type="SUPFAM" id="SSF55729">
    <property type="entry name" value="Acyl-CoA N-acyltransferases (Nat)"/>
    <property type="match status" value="1"/>
</dbReference>
<evidence type="ECO:0000313" key="5">
    <source>
        <dbReference type="Proteomes" id="UP000298653"/>
    </source>
</evidence>
<evidence type="ECO:0000256" key="2">
    <source>
        <dbReference type="ARBA" id="ARBA00023315"/>
    </source>
</evidence>
<reference evidence="4 5" key="1">
    <citation type="submission" date="2019-05" db="EMBL/GenBank/DDBJ databases">
        <title>Complete genome sequencing of Anaerostipes rhamnosivorans.</title>
        <authorList>
            <person name="Bui T.P.N."/>
            <person name="de Vos W.M."/>
        </authorList>
    </citation>
    <scope>NUCLEOTIDE SEQUENCE [LARGE SCALE GENOMIC DNA]</scope>
    <source>
        <strain evidence="4 5">1y2</strain>
    </source>
</reference>
<dbReference type="InterPro" id="IPR000182">
    <property type="entry name" value="GNAT_dom"/>
</dbReference>
<sequence length="161" mass="18472">MEKEKIISYRRMDIHDIPTIVQMRVEQLQDEGAQADFDLTPYLTGFYHKNLGNGRYISWLGVCGREIVDTSGMSFTEKPPYYANPSGKIGILSSMYTKKEFRRKGIARVLLNMVMDEAKNYGCGAVHVTASDMGVLLYSDYGFQRHKNFLQYVFKDEMNGI</sequence>
<name>A0A4P8IFV2_9FIRM</name>
<evidence type="ECO:0000313" key="4">
    <source>
        <dbReference type="EMBL" id="QCP35607.1"/>
    </source>
</evidence>
<keyword evidence="5" id="KW-1185">Reference proteome</keyword>
<keyword evidence="2" id="KW-0012">Acyltransferase</keyword>
<dbReference type="GO" id="GO:0016747">
    <property type="term" value="F:acyltransferase activity, transferring groups other than amino-acyl groups"/>
    <property type="evidence" value="ECO:0007669"/>
    <property type="project" value="InterPro"/>
</dbReference>
<dbReference type="InterPro" id="IPR050680">
    <property type="entry name" value="YpeA/RimI_acetyltransf"/>
</dbReference>
<dbReference type="Proteomes" id="UP000298653">
    <property type="component" value="Chromosome"/>
</dbReference>
<dbReference type="CDD" id="cd04301">
    <property type="entry name" value="NAT_SF"/>
    <property type="match status" value="1"/>
</dbReference>
<dbReference type="KEGG" id="arf:AR1Y2_2153"/>
<accession>A0A4P8IFV2</accession>
<dbReference type="RefSeq" id="WP_243118732.1">
    <property type="nucleotide sequence ID" value="NZ_CP040058.1"/>
</dbReference>
<dbReference type="Pfam" id="PF13673">
    <property type="entry name" value="Acetyltransf_10"/>
    <property type="match status" value="1"/>
</dbReference>
<protein>
    <submittedName>
        <fullName evidence="4">Histone acetyltransferase HPA2 and related acetyltransferase</fullName>
    </submittedName>
</protein>
<dbReference type="Gene3D" id="3.40.630.30">
    <property type="match status" value="1"/>
</dbReference>
<gene>
    <name evidence="4" type="ORF">AR1Y2_2153</name>
</gene>
<proteinExistence type="predicted"/>
<keyword evidence="1 4" id="KW-0808">Transferase</keyword>
<dbReference type="PROSITE" id="PS51186">
    <property type="entry name" value="GNAT"/>
    <property type="match status" value="1"/>
</dbReference>
<dbReference type="EMBL" id="CP040058">
    <property type="protein sequence ID" value="QCP35607.1"/>
    <property type="molecule type" value="Genomic_DNA"/>
</dbReference>
<dbReference type="AlphaFoldDB" id="A0A4P8IFV2"/>
<dbReference type="PANTHER" id="PTHR43420">
    <property type="entry name" value="ACETYLTRANSFERASE"/>
    <property type="match status" value="1"/>
</dbReference>
<feature type="domain" description="N-acetyltransferase" evidence="3">
    <location>
        <begin position="7"/>
        <end position="161"/>
    </location>
</feature>
<evidence type="ECO:0000259" key="3">
    <source>
        <dbReference type="PROSITE" id="PS51186"/>
    </source>
</evidence>
<evidence type="ECO:0000256" key="1">
    <source>
        <dbReference type="ARBA" id="ARBA00022679"/>
    </source>
</evidence>
<dbReference type="PANTHER" id="PTHR43420:SF12">
    <property type="entry name" value="N-ACETYLTRANSFERASE DOMAIN-CONTAINING PROTEIN"/>
    <property type="match status" value="1"/>
</dbReference>
<organism evidence="4 5">
    <name type="scientific">Anaerostipes rhamnosivorans</name>
    <dbReference type="NCBI Taxonomy" id="1229621"/>
    <lineage>
        <taxon>Bacteria</taxon>
        <taxon>Bacillati</taxon>
        <taxon>Bacillota</taxon>
        <taxon>Clostridia</taxon>
        <taxon>Lachnospirales</taxon>
        <taxon>Lachnospiraceae</taxon>
        <taxon>Anaerostipes</taxon>
    </lineage>
</organism>
<dbReference type="InterPro" id="IPR016181">
    <property type="entry name" value="Acyl_CoA_acyltransferase"/>
</dbReference>